<reference evidence="7 8" key="1">
    <citation type="submission" date="2017-04" db="EMBL/GenBank/DDBJ databases">
        <authorList>
            <person name="Afonso C.L."/>
            <person name="Miller P.J."/>
            <person name="Scott M.A."/>
            <person name="Spackman E."/>
            <person name="Goraichik I."/>
            <person name="Dimitrov K.M."/>
            <person name="Suarez D.L."/>
            <person name="Swayne D.E."/>
        </authorList>
    </citation>
    <scope>NUCLEOTIDE SEQUENCE [LARGE SCALE GENOMIC DNA]</scope>
    <source>
        <strain evidence="7 8">DSM 12816</strain>
    </source>
</reference>
<dbReference type="PROSITE" id="PS51736">
    <property type="entry name" value="RECOMBINASES_3"/>
    <property type="match status" value="1"/>
</dbReference>
<dbReference type="Proteomes" id="UP000192790">
    <property type="component" value="Unassembled WGS sequence"/>
</dbReference>
<proteinExistence type="predicted"/>
<keyword evidence="8" id="KW-1185">Reference proteome</keyword>
<keyword evidence="2" id="KW-0238">DNA-binding</keyword>
<dbReference type="GO" id="GO:0015074">
    <property type="term" value="P:DNA integration"/>
    <property type="evidence" value="ECO:0007669"/>
    <property type="project" value="UniProtKB-KW"/>
</dbReference>
<dbReference type="EMBL" id="FWXW01000001">
    <property type="protein sequence ID" value="SMC41148.1"/>
    <property type="molecule type" value="Genomic_DNA"/>
</dbReference>
<dbReference type="PROSITE" id="PS51257">
    <property type="entry name" value="PROKAR_LIPOPROTEIN"/>
    <property type="match status" value="1"/>
</dbReference>
<accession>A0A1W1YZM8</accession>
<evidence type="ECO:0000256" key="2">
    <source>
        <dbReference type="ARBA" id="ARBA00023125"/>
    </source>
</evidence>
<evidence type="ECO:0000259" key="6">
    <source>
        <dbReference type="PROSITE" id="PS51736"/>
    </source>
</evidence>
<feature type="domain" description="Resolvase/invertase-type recombinase catalytic" evidence="6">
    <location>
        <begin position="1"/>
        <end position="141"/>
    </location>
</feature>
<dbReference type="SUPFAM" id="SSF53041">
    <property type="entry name" value="Resolvase-like"/>
    <property type="match status" value="1"/>
</dbReference>
<gene>
    <name evidence="7" type="ORF">SAMN02745168_0777</name>
</gene>
<dbReference type="InterPro" id="IPR036162">
    <property type="entry name" value="Resolvase-like_N_sf"/>
</dbReference>
<dbReference type="InterPro" id="IPR050639">
    <property type="entry name" value="SSR_resolvase"/>
</dbReference>
<dbReference type="CDD" id="cd03768">
    <property type="entry name" value="SR_ResInv"/>
    <property type="match status" value="1"/>
</dbReference>
<dbReference type="RefSeq" id="WP_084233385.1">
    <property type="nucleotide sequence ID" value="NZ_FWXW01000001.1"/>
</dbReference>
<keyword evidence="3" id="KW-0233">DNA recombination</keyword>
<feature type="active site" description="O-(5'-phospho-DNA)-serine intermediate" evidence="4 5">
    <location>
        <position position="9"/>
    </location>
</feature>
<dbReference type="Pfam" id="PF00239">
    <property type="entry name" value="Resolvase"/>
    <property type="match status" value="1"/>
</dbReference>
<dbReference type="PROSITE" id="PS00397">
    <property type="entry name" value="RECOMBINASES_1"/>
    <property type="match status" value="1"/>
</dbReference>
<dbReference type="STRING" id="1122930.SAMN02745168_0777"/>
<dbReference type="SMART" id="SM00857">
    <property type="entry name" value="Resolvase"/>
    <property type="match status" value="1"/>
</dbReference>
<dbReference type="PANTHER" id="PTHR30461:SF2">
    <property type="entry name" value="SERINE RECOMBINASE PINE-RELATED"/>
    <property type="match status" value="1"/>
</dbReference>
<dbReference type="Gene3D" id="1.10.10.60">
    <property type="entry name" value="Homeodomain-like"/>
    <property type="match status" value="1"/>
</dbReference>
<dbReference type="InterPro" id="IPR040652">
    <property type="entry name" value="Cry35Ab1_HTH"/>
</dbReference>
<keyword evidence="1" id="KW-0229">DNA integration</keyword>
<evidence type="ECO:0000256" key="3">
    <source>
        <dbReference type="ARBA" id="ARBA00023172"/>
    </source>
</evidence>
<dbReference type="GO" id="GO:0003677">
    <property type="term" value="F:DNA binding"/>
    <property type="evidence" value="ECO:0007669"/>
    <property type="project" value="UniProtKB-KW"/>
</dbReference>
<dbReference type="PANTHER" id="PTHR30461">
    <property type="entry name" value="DNA-INVERTASE FROM LAMBDOID PROPHAGE"/>
    <property type="match status" value="1"/>
</dbReference>
<evidence type="ECO:0000256" key="5">
    <source>
        <dbReference type="PROSITE-ProRule" id="PRU10137"/>
    </source>
</evidence>
<evidence type="ECO:0000313" key="7">
    <source>
        <dbReference type="EMBL" id="SMC41148.1"/>
    </source>
</evidence>
<dbReference type="AlphaFoldDB" id="A0A1W1YZM8"/>
<organism evidence="7 8">
    <name type="scientific">Papillibacter cinnamivorans DSM 12816</name>
    <dbReference type="NCBI Taxonomy" id="1122930"/>
    <lineage>
        <taxon>Bacteria</taxon>
        <taxon>Bacillati</taxon>
        <taxon>Bacillota</taxon>
        <taxon>Clostridia</taxon>
        <taxon>Eubacteriales</taxon>
        <taxon>Oscillospiraceae</taxon>
        <taxon>Papillibacter</taxon>
    </lineage>
</organism>
<evidence type="ECO:0000256" key="4">
    <source>
        <dbReference type="PIRSR" id="PIRSR606118-50"/>
    </source>
</evidence>
<sequence length="188" mass="21075">MIYGYARVSTTGQSRDGNSLESQTAQLIASGCPAENIVSEAYTGTKMQRKQFTALLDHLESGDTLKICKLDRYARTTIEGVQTAQELLDRGINLHILNMGLIDNTPTGKLILTIMLAFAQYERDMIVERTQAGKDVARKRKGYREGRPQTYTEDRIKTALSMLDNHSYSEVERLTGISKSTLIRRKPA</sequence>
<dbReference type="GO" id="GO:0000150">
    <property type="term" value="F:DNA strand exchange activity"/>
    <property type="evidence" value="ECO:0007669"/>
    <property type="project" value="InterPro"/>
</dbReference>
<dbReference type="InterPro" id="IPR006118">
    <property type="entry name" value="Recombinase_CS"/>
</dbReference>
<evidence type="ECO:0000256" key="1">
    <source>
        <dbReference type="ARBA" id="ARBA00022908"/>
    </source>
</evidence>
<evidence type="ECO:0000313" key="8">
    <source>
        <dbReference type="Proteomes" id="UP000192790"/>
    </source>
</evidence>
<dbReference type="OrthoDB" id="9797501at2"/>
<dbReference type="InterPro" id="IPR006119">
    <property type="entry name" value="Resolv_N"/>
</dbReference>
<dbReference type="Pfam" id="PF18010">
    <property type="entry name" value="HTH_49"/>
    <property type="match status" value="1"/>
</dbReference>
<dbReference type="Gene3D" id="3.40.50.1390">
    <property type="entry name" value="Resolvase, N-terminal catalytic domain"/>
    <property type="match status" value="1"/>
</dbReference>
<name>A0A1W1YZM8_9FIRM</name>
<protein>
    <submittedName>
        <fullName evidence="7">Site-specific DNA recombinase</fullName>
    </submittedName>
</protein>